<evidence type="ECO:0000313" key="2">
    <source>
        <dbReference type="Proteomes" id="UP000033636"/>
    </source>
</evidence>
<dbReference type="Proteomes" id="UP000033636">
    <property type="component" value="Unassembled WGS sequence"/>
</dbReference>
<name>A0ACC6V165_9CREN</name>
<dbReference type="EC" id="3.4.24.-" evidence="1"/>
<proteinExistence type="predicted"/>
<dbReference type="EMBL" id="JZWT02000011">
    <property type="protein sequence ID" value="MFB6490588.1"/>
    <property type="molecule type" value="Genomic_DNA"/>
</dbReference>
<sequence>MRTWAASPKGLRTPTYAAALIAAVIYSGGPLHVSIADELKRLGLGAGDVAALGRYLRVDGRAIDVLRPRLRSLRERAAYLVYLRRMIRREDYNVAVVGAWKNGRLVEPPEFKINPLLYLLPFLFSIPPALAVKHLGVQLAAGLSAIFISYFSLYFYLRGKCIRPDYVAVIKTRSNDVEYIRRHKEEVLKNPDALGEYEAYFFRGNICLTKDKAANALSYEIPFGKLVIATTGLLAKLKPEELEAALRHEEGHLKYHHMYKLLLFMMAEYTLRVYLIDYVYADISLFLIGLHLLGASLLYTSLLRFYEYEADFYAASDALARALLKIGWSDVVDQVLYPAYSKLQFLVKTHPNTLDRVLKIWSWSGTWRSR</sequence>
<evidence type="ECO:0000313" key="1">
    <source>
        <dbReference type="EMBL" id="MFB6490588.1"/>
    </source>
</evidence>
<reference evidence="1" key="1">
    <citation type="submission" date="2024-07" db="EMBL/GenBank/DDBJ databases">
        <title>Metagenome and Metagenome-Assembled Genomes of Archaea from a hot spring from the geothermal field of Los Azufres, Mexico.</title>
        <authorList>
            <person name="Marin-Paredes R."/>
            <person name="Martinez-Romero E."/>
            <person name="Servin-Garciduenas L.E."/>
        </authorList>
    </citation>
    <scope>NUCLEOTIDE SEQUENCE</scope>
</reference>
<protein>
    <submittedName>
        <fullName evidence="1">M48 family metallopeptidase</fullName>
        <ecNumber evidence="1">3.4.24.-</ecNumber>
    </submittedName>
</protein>
<comment type="caution">
    <text evidence="1">The sequence shown here is derived from an EMBL/GenBank/DDBJ whole genome shotgun (WGS) entry which is preliminary data.</text>
</comment>
<accession>A0ACC6V165</accession>
<keyword evidence="1" id="KW-0378">Hydrolase</keyword>
<gene>
    <name evidence="1" type="ORF">TU35_004975</name>
</gene>
<organism evidence="1 2">
    <name type="scientific">Thermoproteus sp. AZ2</name>
    <dbReference type="NCBI Taxonomy" id="1609232"/>
    <lineage>
        <taxon>Archaea</taxon>
        <taxon>Thermoproteota</taxon>
        <taxon>Thermoprotei</taxon>
        <taxon>Thermoproteales</taxon>
        <taxon>Thermoproteaceae</taxon>
        <taxon>Thermoproteus</taxon>
    </lineage>
</organism>